<evidence type="ECO:0000313" key="6">
    <source>
        <dbReference type="Proteomes" id="UP001497497"/>
    </source>
</evidence>
<keyword evidence="6" id="KW-1185">Reference proteome</keyword>
<dbReference type="PROSITE" id="PS51450">
    <property type="entry name" value="LRR"/>
    <property type="match status" value="1"/>
</dbReference>
<dbReference type="PANTHER" id="PTHR24373">
    <property type="entry name" value="SLIT RELATED LEUCINE-RICH REPEAT NEURONAL PROTEIN"/>
    <property type="match status" value="1"/>
</dbReference>
<sequence>MLIRYIIVLASATIALAVLDCPTTECDCFDFAIQCNNKGLHSIPKFTQSVNILGDLDLSNNAIAILSDNSVPAGMDSINFNNNPITSISNGAFRNSATTLSSIHFSNALFTRLPDALATLNALIDLDISQMRILDWNTNVLRHAGATVNTLRLMNVGLTSWPSWMTYFTAVSRLDLSENAITSLPDNAFSQLASQLITVKLSAANLNHVPRAVTSLPAVLLLDLSQNHIPIITGVPSHATSLNFSFNLITELRDNSFARNTAFHSLDLSNNPITRISNNAFLPIISMRNLFLRNTKLTRMPLAILTLTNPSWIALEGNTDLVCTCSEKALTLYMTSHPYLYVYGMCHQEKIDTFFKVIAKNCP</sequence>
<dbReference type="Gene3D" id="3.80.10.10">
    <property type="entry name" value="Ribonuclease Inhibitor"/>
    <property type="match status" value="3"/>
</dbReference>
<evidence type="ECO:0000313" key="5">
    <source>
        <dbReference type="EMBL" id="CAL1547656.1"/>
    </source>
</evidence>
<proteinExistence type="predicted"/>
<dbReference type="Proteomes" id="UP001497497">
    <property type="component" value="Unassembled WGS sequence"/>
</dbReference>
<keyword evidence="1" id="KW-0433">Leucine-rich repeat</keyword>
<keyword evidence="3" id="KW-0677">Repeat</keyword>
<evidence type="ECO:0000256" key="1">
    <source>
        <dbReference type="ARBA" id="ARBA00022614"/>
    </source>
</evidence>
<gene>
    <name evidence="5" type="ORF">GSLYS_00020973001</name>
</gene>
<evidence type="ECO:0000256" key="2">
    <source>
        <dbReference type="ARBA" id="ARBA00022729"/>
    </source>
</evidence>
<feature type="chain" id="PRO_5043718720" evidence="4">
    <location>
        <begin position="18"/>
        <end position="363"/>
    </location>
</feature>
<dbReference type="InterPro" id="IPR003591">
    <property type="entry name" value="Leu-rich_rpt_typical-subtyp"/>
</dbReference>
<evidence type="ECO:0000256" key="4">
    <source>
        <dbReference type="SAM" id="SignalP"/>
    </source>
</evidence>
<reference evidence="5 6" key="1">
    <citation type="submission" date="2024-04" db="EMBL/GenBank/DDBJ databases">
        <authorList>
            <consortium name="Genoscope - CEA"/>
            <person name="William W."/>
        </authorList>
    </citation>
    <scope>NUCLEOTIDE SEQUENCE [LARGE SCALE GENOMIC DNA]</scope>
</reference>
<name>A0AAV2IN79_LYMST</name>
<feature type="signal peptide" evidence="4">
    <location>
        <begin position="1"/>
        <end position="17"/>
    </location>
</feature>
<dbReference type="PANTHER" id="PTHR24373:SF275">
    <property type="entry name" value="TIR DOMAIN-CONTAINING PROTEIN"/>
    <property type="match status" value="1"/>
</dbReference>
<dbReference type="AlphaFoldDB" id="A0AAV2IN79"/>
<protein>
    <submittedName>
        <fullName evidence="5">Uncharacterized protein</fullName>
    </submittedName>
</protein>
<comment type="caution">
    <text evidence="5">The sequence shown here is derived from an EMBL/GenBank/DDBJ whole genome shotgun (WGS) entry which is preliminary data.</text>
</comment>
<dbReference type="SMART" id="SM00369">
    <property type="entry name" value="LRR_TYP"/>
    <property type="match status" value="6"/>
</dbReference>
<dbReference type="InterPro" id="IPR001611">
    <property type="entry name" value="Leu-rich_rpt"/>
</dbReference>
<organism evidence="5 6">
    <name type="scientific">Lymnaea stagnalis</name>
    <name type="common">Great pond snail</name>
    <name type="synonym">Helix stagnalis</name>
    <dbReference type="NCBI Taxonomy" id="6523"/>
    <lineage>
        <taxon>Eukaryota</taxon>
        <taxon>Metazoa</taxon>
        <taxon>Spiralia</taxon>
        <taxon>Lophotrochozoa</taxon>
        <taxon>Mollusca</taxon>
        <taxon>Gastropoda</taxon>
        <taxon>Heterobranchia</taxon>
        <taxon>Euthyneura</taxon>
        <taxon>Panpulmonata</taxon>
        <taxon>Hygrophila</taxon>
        <taxon>Lymnaeoidea</taxon>
        <taxon>Lymnaeidae</taxon>
        <taxon>Lymnaea</taxon>
    </lineage>
</organism>
<dbReference type="EMBL" id="CAXITT010001035">
    <property type="protein sequence ID" value="CAL1547656.1"/>
    <property type="molecule type" value="Genomic_DNA"/>
</dbReference>
<dbReference type="InterPro" id="IPR050328">
    <property type="entry name" value="Dev_Immune_Receptor"/>
</dbReference>
<keyword evidence="2 4" id="KW-0732">Signal</keyword>
<dbReference type="InterPro" id="IPR032675">
    <property type="entry name" value="LRR_dom_sf"/>
</dbReference>
<accession>A0AAV2IN79</accession>
<evidence type="ECO:0000256" key="3">
    <source>
        <dbReference type="ARBA" id="ARBA00022737"/>
    </source>
</evidence>
<dbReference type="SUPFAM" id="SSF52058">
    <property type="entry name" value="L domain-like"/>
    <property type="match status" value="1"/>
</dbReference>
<dbReference type="Pfam" id="PF13855">
    <property type="entry name" value="LRR_8"/>
    <property type="match status" value="2"/>
</dbReference>